<sequence length="376" mass="43408">MYRRIGYFTGSDVKYLEFDIPDADGEDRELDFSFVCGFQNVEVMKIKLSKPAKSLLYGHIRNFSLKQLSLSRQSFVRFNINSFVGLRKLFIKQCVFKEVVDFSDSFPTVVEELHLDSCDFNTEQVSFHLPNSIEKLLLAFLPLEANFHLNEMTNLGELAYVSYNIENVPLSCESLETLVLSNRNPLEVPELPLDLSRGIHLKKLIVDCSYEISPILFPPNLTFLELYNPTITSSIHCSSLDTVRFFSLSDAGHIDGEFQIRSIPQHIKNFRFHGRYETIMQHLDLLPPNEKMDRIKIEIDMPPLTEIQDLTSLLQLKSRVFGTPIDHEKLNEDRSSVNMFCSTSSNARLTVNPSEYPHYSNECIWNTMPVVKEWFL</sequence>
<dbReference type="AlphaFoldDB" id="A0A9W6Z0U8"/>
<name>A0A9W6Z0U8_AMBMO</name>
<dbReference type="EMBL" id="BSXU01003810">
    <property type="protein sequence ID" value="GMG40422.1"/>
    <property type="molecule type" value="Genomic_DNA"/>
</dbReference>
<comment type="caution">
    <text evidence="1">The sequence shown here is derived from an EMBL/GenBank/DDBJ whole genome shotgun (WGS) entry which is preliminary data.</text>
</comment>
<dbReference type="Proteomes" id="UP001165063">
    <property type="component" value="Unassembled WGS sequence"/>
</dbReference>
<accession>A0A9W6Z0U8</accession>
<dbReference type="SUPFAM" id="SSF52058">
    <property type="entry name" value="L domain-like"/>
    <property type="match status" value="1"/>
</dbReference>
<reference evidence="1" key="1">
    <citation type="submission" date="2023-04" db="EMBL/GenBank/DDBJ databases">
        <title>Ambrosiozyma monospora NBRC 1965.</title>
        <authorList>
            <person name="Ichikawa N."/>
            <person name="Sato H."/>
            <person name="Tonouchi N."/>
        </authorList>
    </citation>
    <scope>NUCLEOTIDE SEQUENCE</scope>
    <source>
        <strain evidence="1">NBRC 1965</strain>
    </source>
</reference>
<dbReference type="Gene3D" id="3.80.10.10">
    <property type="entry name" value="Ribonuclease Inhibitor"/>
    <property type="match status" value="1"/>
</dbReference>
<keyword evidence="2" id="KW-1185">Reference proteome</keyword>
<evidence type="ECO:0000313" key="2">
    <source>
        <dbReference type="Proteomes" id="UP001165063"/>
    </source>
</evidence>
<dbReference type="InterPro" id="IPR032675">
    <property type="entry name" value="LRR_dom_sf"/>
</dbReference>
<gene>
    <name evidence="1" type="ORF">Amon01_000618200</name>
</gene>
<protein>
    <submittedName>
        <fullName evidence="1">Unnamed protein product</fullName>
    </submittedName>
</protein>
<evidence type="ECO:0000313" key="1">
    <source>
        <dbReference type="EMBL" id="GMG40422.1"/>
    </source>
</evidence>
<proteinExistence type="predicted"/>
<organism evidence="1 2">
    <name type="scientific">Ambrosiozyma monospora</name>
    <name type="common">Yeast</name>
    <name type="synonym">Endomycopsis monosporus</name>
    <dbReference type="NCBI Taxonomy" id="43982"/>
    <lineage>
        <taxon>Eukaryota</taxon>
        <taxon>Fungi</taxon>
        <taxon>Dikarya</taxon>
        <taxon>Ascomycota</taxon>
        <taxon>Saccharomycotina</taxon>
        <taxon>Pichiomycetes</taxon>
        <taxon>Pichiales</taxon>
        <taxon>Pichiaceae</taxon>
        <taxon>Ambrosiozyma</taxon>
    </lineage>
</organism>